<dbReference type="EMBL" id="QXTE01000120">
    <property type="protein sequence ID" value="TFK05133.1"/>
    <property type="molecule type" value="Genomic_DNA"/>
</dbReference>
<gene>
    <name evidence="1" type="ORF">DR999_PMT12284</name>
</gene>
<reference evidence="1 2" key="1">
    <citation type="submission" date="2019-04" db="EMBL/GenBank/DDBJ databases">
        <title>Draft genome of the big-headed turtle Platysternon megacephalum.</title>
        <authorList>
            <person name="Gong S."/>
        </authorList>
    </citation>
    <scope>NUCLEOTIDE SEQUENCE [LARGE SCALE GENOMIC DNA]</scope>
    <source>
        <strain evidence="1">DO16091913</strain>
        <tissue evidence="1">Muscle</tissue>
    </source>
</reference>
<evidence type="ECO:0000313" key="1">
    <source>
        <dbReference type="EMBL" id="TFK05133.1"/>
    </source>
</evidence>
<comment type="caution">
    <text evidence="1">The sequence shown here is derived from an EMBL/GenBank/DDBJ whole genome shotgun (WGS) entry which is preliminary data.</text>
</comment>
<keyword evidence="2" id="KW-1185">Reference proteome</keyword>
<dbReference type="AlphaFoldDB" id="A0A4D9ECD6"/>
<accession>A0A4D9ECD6</accession>
<evidence type="ECO:0000313" key="2">
    <source>
        <dbReference type="Proteomes" id="UP000297703"/>
    </source>
</evidence>
<protein>
    <submittedName>
        <fullName evidence="1">Hematological and neurological expressed 1-like protein</fullName>
    </submittedName>
</protein>
<sequence>MLKCKRPGQSTELLAGSLEHDQMWHFRASVGSEWGTSPVHICAPHAEGSVCSQSSSLACRSLQLAAAGPFPPMPISNSPTSLSPSFRTCALEAFLSYIQKGNTREMPIYSPPR</sequence>
<proteinExistence type="predicted"/>
<name>A0A4D9ECD6_9SAUR</name>
<organism evidence="1 2">
    <name type="scientific">Platysternon megacephalum</name>
    <name type="common">big-headed turtle</name>
    <dbReference type="NCBI Taxonomy" id="55544"/>
    <lineage>
        <taxon>Eukaryota</taxon>
        <taxon>Metazoa</taxon>
        <taxon>Chordata</taxon>
        <taxon>Craniata</taxon>
        <taxon>Vertebrata</taxon>
        <taxon>Euteleostomi</taxon>
        <taxon>Archelosauria</taxon>
        <taxon>Testudinata</taxon>
        <taxon>Testudines</taxon>
        <taxon>Cryptodira</taxon>
        <taxon>Durocryptodira</taxon>
        <taxon>Testudinoidea</taxon>
        <taxon>Platysternidae</taxon>
        <taxon>Platysternon</taxon>
    </lineage>
</organism>
<dbReference type="Proteomes" id="UP000297703">
    <property type="component" value="Unassembled WGS sequence"/>
</dbReference>
<reference evidence="1 2" key="2">
    <citation type="submission" date="2019-04" db="EMBL/GenBank/DDBJ databases">
        <title>The genome sequence of big-headed turtle.</title>
        <authorList>
            <person name="Gong S."/>
        </authorList>
    </citation>
    <scope>NUCLEOTIDE SEQUENCE [LARGE SCALE GENOMIC DNA]</scope>
    <source>
        <strain evidence="1">DO16091913</strain>
        <tissue evidence="1">Muscle</tissue>
    </source>
</reference>